<sequence length="64" mass="6837">MNKLMGPPAPGPVVRVVARGMSVAIRVDDDGDAEIVRLALEMAQRRRWGVHGACQAALQSGAQR</sequence>
<gene>
    <name evidence="1" type="ORF">CAZ10_10285</name>
</gene>
<organism evidence="1 2">
    <name type="scientific">Pseudomonas aeruginosa</name>
    <dbReference type="NCBI Taxonomy" id="287"/>
    <lineage>
        <taxon>Bacteria</taxon>
        <taxon>Pseudomonadati</taxon>
        <taxon>Pseudomonadota</taxon>
        <taxon>Gammaproteobacteria</taxon>
        <taxon>Pseudomonadales</taxon>
        <taxon>Pseudomonadaceae</taxon>
        <taxon>Pseudomonas</taxon>
    </lineage>
</organism>
<name>A0A241XRT2_PSEAI</name>
<reference evidence="1 2" key="1">
    <citation type="submission" date="2017-05" db="EMBL/GenBank/DDBJ databases">
        <authorList>
            <person name="Song R."/>
            <person name="Chenine A.L."/>
            <person name="Ruprecht R.M."/>
        </authorList>
    </citation>
    <scope>NUCLEOTIDE SEQUENCE [LARGE SCALE GENOMIC DNA]</scope>
    <source>
        <strain evidence="1 2">S567_C10_BS</strain>
    </source>
</reference>
<dbReference type="Proteomes" id="UP000194857">
    <property type="component" value="Unassembled WGS sequence"/>
</dbReference>
<comment type="caution">
    <text evidence="1">The sequence shown here is derived from an EMBL/GenBank/DDBJ whole genome shotgun (WGS) entry which is preliminary data.</text>
</comment>
<proteinExistence type="predicted"/>
<evidence type="ECO:0000313" key="2">
    <source>
        <dbReference type="Proteomes" id="UP000194857"/>
    </source>
</evidence>
<evidence type="ECO:0000313" key="1">
    <source>
        <dbReference type="EMBL" id="OTI63212.1"/>
    </source>
</evidence>
<accession>A0A241XRT2</accession>
<protein>
    <submittedName>
        <fullName evidence="1">Uncharacterized protein</fullName>
    </submittedName>
</protein>
<dbReference type="EMBL" id="NFFZ01000004">
    <property type="protein sequence ID" value="OTI63212.1"/>
    <property type="molecule type" value="Genomic_DNA"/>
</dbReference>
<dbReference type="AlphaFoldDB" id="A0A241XRT2"/>